<dbReference type="Proteomes" id="UP000830925">
    <property type="component" value="Chromosome"/>
</dbReference>
<protein>
    <submittedName>
        <fullName evidence="2">DUF190 domain-containing protein</fullName>
    </submittedName>
</protein>
<dbReference type="Pfam" id="PF02641">
    <property type="entry name" value="DUF190"/>
    <property type="match status" value="1"/>
</dbReference>
<proteinExistence type="inferred from homology"/>
<evidence type="ECO:0000313" key="3">
    <source>
        <dbReference type="Proteomes" id="UP000830925"/>
    </source>
</evidence>
<accession>A0AAE9H9U1</accession>
<dbReference type="InterPro" id="IPR015867">
    <property type="entry name" value="N-reg_PII/ATP_PRibTrfase_C"/>
</dbReference>
<evidence type="ECO:0000313" key="2">
    <source>
        <dbReference type="EMBL" id="UPL23318.1"/>
    </source>
</evidence>
<dbReference type="AlphaFoldDB" id="A0AAE9H9U1"/>
<dbReference type="InterPro" id="IPR011322">
    <property type="entry name" value="N-reg_PII-like_a/b"/>
</dbReference>
<sequence>MQTAQKHGIRGATVTGALAGLGHDGQAHAPNLFDYSDQPVQVTFVVSRSEAQQIFQHLQEERLQLFYKILPVEFGVLKGDGSGSPEMLLDLAS</sequence>
<dbReference type="EMBL" id="CP095873">
    <property type="protein sequence ID" value="UPL23318.1"/>
    <property type="molecule type" value="Genomic_DNA"/>
</dbReference>
<name>A0AAE9H9U1_ALCFA</name>
<reference evidence="2" key="1">
    <citation type="submission" date="2022-04" db="EMBL/GenBank/DDBJ databases">
        <title>Genomic mining of Alcaligenes faecalis D334 producing ectoin and derivatives.</title>
        <authorList>
            <person name="Doan V.T."/>
            <person name="Quach N.T."/>
            <person name="Vu T.-H.-N."/>
            <person name="Phi Q.-T."/>
        </authorList>
    </citation>
    <scope>NUCLEOTIDE SEQUENCE</scope>
    <source>
        <strain evidence="2">D334</strain>
    </source>
</reference>
<dbReference type="SUPFAM" id="SSF54913">
    <property type="entry name" value="GlnB-like"/>
    <property type="match status" value="1"/>
</dbReference>
<dbReference type="InterPro" id="IPR003793">
    <property type="entry name" value="UPF0166"/>
</dbReference>
<gene>
    <name evidence="2" type="ORF">MXF72_04925</name>
</gene>
<dbReference type="Gene3D" id="3.30.70.120">
    <property type="match status" value="1"/>
</dbReference>
<comment type="similarity">
    <text evidence="1">Belongs to the UPF0166 family.</text>
</comment>
<evidence type="ECO:0000256" key="1">
    <source>
        <dbReference type="ARBA" id="ARBA00010554"/>
    </source>
</evidence>
<organism evidence="2 3">
    <name type="scientific">Alcaligenes faecalis</name>
    <dbReference type="NCBI Taxonomy" id="511"/>
    <lineage>
        <taxon>Bacteria</taxon>
        <taxon>Pseudomonadati</taxon>
        <taxon>Pseudomonadota</taxon>
        <taxon>Betaproteobacteria</taxon>
        <taxon>Burkholderiales</taxon>
        <taxon>Alcaligenaceae</taxon>
        <taxon>Alcaligenes</taxon>
    </lineage>
</organism>